<name>A0AAN9A1J4_HALRR</name>
<proteinExistence type="predicted"/>
<dbReference type="EMBL" id="JAXCGZ010014179">
    <property type="protein sequence ID" value="KAK7071603.1"/>
    <property type="molecule type" value="Genomic_DNA"/>
</dbReference>
<dbReference type="Proteomes" id="UP001381693">
    <property type="component" value="Unassembled WGS sequence"/>
</dbReference>
<evidence type="ECO:0000313" key="1">
    <source>
        <dbReference type="EMBL" id="KAK7071603.1"/>
    </source>
</evidence>
<sequence length="87" mass="9941">YRDTGRQSLPVAKPKTGRPKIITQRTVNVVKRLVDTQPSITAKEVQEINSNNLQHLSLRTVQRYIYDDVKCTDFVLMGNQASRKGKQ</sequence>
<organism evidence="1 2">
    <name type="scientific">Halocaridina rubra</name>
    <name type="common">Hawaiian red shrimp</name>
    <dbReference type="NCBI Taxonomy" id="373956"/>
    <lineage>
        <taxon>Eukaryota</taxon>
        <taxon>Metazoa</taxon>
        <taxon>Ecdysozoa</taxon>
        <taxon>Arthropoda</taxon>
        <taxon>Crustacea</taxon>
        <taxon>Multicrustacea</taxon>
        <taxon>Malacostraca</taxon>
        <taxon>Eumalacostraca</taxon>
        <taxon>Eucarida</taxon>
        <taxon>Decapoda</taxon>
        <taxon>Pleocyemata</taxon>
        <taxon>Caridea</taxon>
        <taxon>Atyoidea</taxon>
        <taxon>Atyidae</taxon>
        <taxon>Halocaridina</taxon>
    </lineage>
</organism>
<comment type="caution">
    <text evidence="1">The sequence shown here is derived from an EMBL/GenBank/DDBJ whole genome shotgun (WGS) entry which is preliminary data.</text>
</comment>
<protein>
    <submittedName>
        <fullName evidence="1">Uncharacterized protein</fullName>
    </submittedName>
</protein>
<feature type="non-terminal residue" evidence="1">
    <location>
        <position position="87"/>
    </location>
</feature>
<gene>
    <name evidence="1" type="ORF">SK128_008603</name>
</gene>
<dbReference type="AlphaFoldDB" id="A0AAN9A1J4"/>
<reference evidence="1 2" key="1">
    <citation type="submission" date="2023-11" db="EMBL/GenBank/DDBJ databases">
        <title>Halocaridina rubra genome assembly.</title>
        <authorList>
            <person name="Smith C."/>
        </authorList>
    </citation>
    <scope>NUCLEOTIDE SEQUENCE [LARGE SCALE GENOMIC DNA]</scope>
    <source>
        <strain evidence="1">EP-1</strain>
        <tissue evidence="1">Whole</tissue>
    </source>
</reference>
<evidence type="ECO:0000313" key="2">
    <source>
        <dbReference type="Proteomes" id="UP001381693"/>
    </source>
</evidence>
<keyword evidence="2" id="KW-1185">Reference proteome</keyword>
<feature type="non-terminal residue" evidence="1">
    <location>
        <position position="1"/>
    </location>
</feature>
<accession>A0AAN9A1J4</accession>